<dbReference type="PROSITE" id="PS50071">
    <property type="entry name" value="HOMEOBOX_2"/>
    <property type="match status" value="1"/>
</dbReference>
<evidence type="ECO:0000256" key="2">
    <source>
        <dbReference type="ARBA" id="ARBA00023155"/>
    </source>
</evidence>
<keyword evidence="2 4" id="KW-0371">Homeobox</keyword>
<dbReference type="AlphaFoldDB" id="A0AAV8ABY5"/>
<organism evidence="7 8">
    <name type="scientific">Anaeramoeba flamelloides</name>
    <dbReference type="NCBI Taxonomy" id="1746091"/>
    <lineage>
        <taxon>Eukaryota</taxon>
        <taxon>Metamonada</taxon>
        <taxon>Anaeramoebidae</taxon>
        <taxon>Anaeramoeba</taxon>
    </lineage>
</organism>
<keyword evidence="3 4" id="KW-0539">Nucleus</keyword>
<dbReference type="InterPro" id="IPR008422">
    <property type="entry name" value="KN_HD"/>
</dbReference>
<evidence type="ECO:0000256" key="3">
    <source>
        <dbReference type="ARBA" id="ARBA00023242"/>
    </source>
</evidence>
<evidence type="ECO:0000256" key="1">
    <source>
        <dbReference type="ARBA" id="ARBA00023125"/>
    </source>
</evidence>
<evidence type="ECO:0000313" key="8">
    <source>
        <dbReference type="Proteomes" id="UP001146793"/>
    </source>
</evidence>
<dbReference type="GO" id="GO:0006355">
    <property type="term" value="P:regulation of DNA-templated transcription"/>
    <property type="evidence" value="ECO:0007669"/>
    <property type="project" value="InterPro"/>
</dbReference>
<evidence type="ECO:0000256" key="5">
    <source>
        <dbReference type="SAM" id="MobiDB-lite"/>
    </source>
</evidence>
<dbReference type="EMBL" id="JANTQA010000012">
    <property type="protein sequence ID" value="KAJ3450018.1"/>
    <property type="molecule type" value="Genomic_DNA"/>
</dbReference>
<dbReference type="SMART" id="SM00389">
    <property type="entry name" value="HOX"/>
    <property type="match status" value="1"/>
</dbReference>
<feature type="region of interest" description="Disordered" evidence="5">
    <location>
        <begin position="235"/>
        <end position="258"/>
    </location>
</feature>
<feature type="compositionally biased region" description="Basic residues" evidence="5">
    <location>
        <begin position="154"/>
        <end position="172"/>
    </location>
</feature>
<dbReference type="GO" id="GO:0003677">
    <property type="term" value="F:DNA binding"/>
    <property type="evidence" value="ECO:0007669"/>
    <property type="project" value="UniProtKB-UniRule"/>
</dbReference>
<sequence length="452" mass="53684">MTYKTLGTEQMETYSYFTPNSYEIDFHQKTPRGKPQQNFFLSPIPLNDHWLPRLSDLRPRVTPTKEATNLYWCKNSPLISDQEMVNLYSDFESLSNSKSISLRKRAGQMGSTYDSCEENDGFCEDCEGIKITKKKSVSKVLFANKTNNYPYPQKKKIKKKKISKSKKQKKNPKVNFNHEKGKTILSLKYKNHEQGSKQESNTKPNESFQIQFLEFEKDNDQNLLFLNPETNLDNIYSQPASNQKKIFTNPPSQKTNKRKRLYLETQIEGLDNNGRNTKIKLQTNYNIPRKIKKKIYNHSQNYHNNHDHDQDKYQDQDHEQVHDHNPDKDQDRNKHRLGNEKPKHCYSLTKIDWQRKTYKIEKVGTKVTILKKKRKTRSKRLYTSDFGKKILEKWFNKNQSNSSVPYPSKKQRKLLSRKANIPPLQVQRWFGQRRRLERLKWENGITEKPSWV</sequence>
<dbReference type="SUPFAM" id="SSF46689">
    <property type="entry name" value="Homeodomain-like"/>
    <property type="match status" value="1"/>
</dbReference>
<dbReference type="InterPro" id="IPR009057">
    <property type="entry name" value="Homeodomain-like_sf"/>
</dbReference>
<feature type="domain" description="Homeobox" evidence="6">
    <location>
        <begin position="374"/>
        <end position="440"/>
    </location>
</feature>
<dbReference type="CDD" id="cd00086">
    <property type="entry name" value="homeodomain"/>
    <property type="match status" value="1"/>
</dbReference>
<comment type="caution">
    <text evidence="7">The sequence shown here is derived from an EMBL/GenBank/DDBJ whole genome shotgun (WGS) entry which is preliminary data.</text>
</comment>
<feature type="region of interest" description="Disordered" evidence="5">
    <location>
        <begin position="300"/>
        <end position="342"/>
    </location>
</feature>
<comment type="subcellular location">
    <subcellularLocation>
        <location evidence="4">Nucleus</location>
    </subcellularLocation>
</comment>
<dbReference type="InterPro" id="IPR001356">
    <property type="entry name" value="HD"/>
</dbReference>
<keyword evidence="1 4" id="KW-0238">DNA-binding</keyword>
<evidence type="ECO:0000256" key="4">
    <source>
        <dbReference type="PROSITE-ProRule" id="PRU00108"/>
    </source>
</evidence>
<gene>
    <name evidence="7" type="ORF">M0812_06180</name>
</gene>
<dbReference type="Proteomes" id="UP001146793">
    <property type="component" value="Unassembled WGS sequence"/>
</dbReference>
<accession>A0AAV8ABY5</accession>
<dbReference type="GO" id="GO:0005634">
    <property type="term" value="C:nucleus"/>
    <property type="evidence" value="ECO:0007669"/>
    <property type="project" value="UniProtKB-SubCell"/>
</dbReference>
<proteinExistence type="predicted"/>
<evidence type="ECO:0000313" key="7">
    <source>
        <dbReference type="EMBL" id="KAJ3450018.1"/>
    </source>
</evidence>
<dbReference type="Gene3D" id="1.10.10.60">
    <property type="entry name" value="Homeodomain-like"/>
    <property type="match status" value="1"/>
</dbReference>
<feature type="compositionally biased region" description="Basic and acidic residues" evidence="5">
    <location>
        <begin position="304"/>
        <end position="342"/>
    </location>
</feature>
<feature type="region of interest" description="Disordered" evidence="5">
    <location>
        <begin position="154"/>
        <end position="181"/>
    </location>
</feature>
<feature type="compositionally biased region" description="Polar residues" evidence="5">
    <location>
        <begin position="235"/>
        <end position="254"/>
    </location>
</feature>
<evidence type="ECO:0000259" key="6">
    <source>
        <dbReference type="PROSITE" id="PS50071"/>
    </source>
</evidence>
<dbReference type="Pfam" id="PF05920">
    <property type="entry name" value="Homeobox_KN"/>
    <property type="match status" value="1"/>
</dbReference>
<feature type="DNA-binding region" description="Homeobox" evidence="4">
    <location>
        <begin position="376"/>
        <end position="441"/>
    </location>
</feature>
<reference evidence="7" key="1">
    <citation type="submission" date="2022-08" db="EMBL/GenBank/DDBJ databases">
        <title>Novel sulphate-reducing endosymbionts in the free-living metamonad Anaeramoeba.</title>
        <authorList>
            <person name="Jerlstrom-Hultqvist J."/>
            <person name="Cepicka I."/>
            <person name="Gallot-Lavallee L."/>
            <person name="Salas-Leiva D."/>
            <person name="Curtis B.A."/>
            <person name="Zahonova K."/>
            <person name="Pipaliya S."/>
            <person name="Dacks J."/>
            <person name="Roger A.J."/>
        </authorList>
    </citation>
    <scope>NUCLEOTIDE SEQUENCE</scope>
    <source>
        <strain evidence="7">Busselton2</strain>
    </source>
</reference>
<name>A0AAV8ABY5_9EUKA</name>
<protein>
    <recommendedName>
        <fullName evidence="6">Homeobox domain-containing protein</fullName>
    </recommendedName>
</protein>